<feature type="transmembrane region" description="Helical" evidence="10">
    <location>
        <begin position="943"/>
        <end position="963"/>
    </location>
</feature>
<dbReference type="FunFam" id="3.10.580.10:FF:000032">
    <property type="entry name" value="Chloride channel protein"/>
    <property type="match status" value="1"/>
</dbReference>
<feature type="compositionally biased region" description="Low complexity" evidence="9">
    <location>
        <begin position="1146"/>
        <end position="1156"/>
    </location>
</feature>
<dbReference type="InterPro" id="IPR046342">
    <property type="entry name" value="CBS_dom_sf"/>
</dbReference>
<evidence type="ECO:0000256" key="8">
    <source>
        <dbReference type="ARBA" id="ARBA00023214"/>
    </source>
</evidence>
<evidence type="ECO:0000256" key="4">
    <source>
        <dbReference type="ARBA" id="ARBA00022737"/>
    </source>
</evidence>
<evidence type="ECO:0000256" key="2">
    <source>
        <dbReference type="ARBA" id="ARBA00022448"/>
    </source>
</evidence>
<dbReference type="SUPFAM" id="SSF81340">
    <property type="entry name" value="Clc chloride channel"/>
    <property type="match status" value="1"/>
</dbReference>
<dbReference type="GO" id="GO:0005886">
    <property type="term" value="C:plasma membrane"/>
    <property type="evidence" value="ECO:0007669"/>
    <property type="project" value="TreeGrafter"/>
</dbReference>
<dbReference type="GO" id="GO:0005247">
    <property type="term" value="F:voltage-gated chloride channel activity"/>
    <property type="evidence" value="ECO:0007669"/>
    <property type="project" value="TreeGrafter"/>
</dbReference>
<evidence type="ECO:0000256" key="1">
    <source>
        <dbReference type="ARBA" id="ARBA00004141"/>
    </source>
</evidence>
<feature type="region of interest" description="Disordered" evidence="9">
    <location>
        <begin position="128"/>
        <end position="183"/>
    </location>
</feature>
<keyword evidence="6" id="KW-0406">Ion transport</keyword>
<feature type="region of interest" description="Disordered" evidence="9">
    <location>
        <begin position="378"/>
        <end position="415"/>
    </location>
</feature>
<evidence type="ECO:0000256" key="7">
    <source>
        <dbReference type="ARBA" id="ARBA00023136"/>
    </source>
</evidence>
<comment type="subcellular location">
    <subcellularLocation>
        <location evidence="1">Membrane</location>
        <topology evidence="1">Multi-pass membrane protein</topology>
    </subcellularLocation>
</comment>
<feature type="transmembrane region" description="Helical" evidence="10">
    <location>
        <begin position="970"/>
        <end position="990"/>
    </location>
</feature>
<feature type="transmembrane region" description="Helical" evidence="10">
    <location>
        <begin position="806"/>
        <end position="830"/>
    </location>
</feature>
<name>A0AAE1TU81_9EUCA</name>
<evidence type="ECO:0000313" key="11">
    <source>
        <dbReference type="EMBL" id="KAK4295445.1"/>
    </source>
</evidence>
<dbReference type="Proteomes" id="UP001292094">
    <property type="component" value="Unassembled WGS sequence"/>
</dbReference>
<proteinExistence type="predicted"/>
<feature type="transmembrane region" description="Helical" evidence="10">
    <location>
        <begin position="876"/>
        <end position="897"/>
    </location>
</feature>
<dbReference type="PANTHER" id="PTHR45720:SF10">
    <property type="entry name" value="CHLORIDE CHANNEL PROTEIN 2"/>
    <property type="match status" value="1"/>
</dbReference>
<dbReference type="Gene3D" id="1.10.3080.10">
    <property type="entry name" value="Clc chloride channel"/>
    <property type="match status" value="1"/>
</dbReference>
<keyword evidence="5 10" id="KW-1133">Transmembrane helix</keyword>
<comment type="caution">
    <text evidence="11">The sequence shown here is derived from an EMBL/GenBank/DDBJ whole genome shotgun (WGS) entry which is preliminary data.</text>
</comment>
<keyword evidence="12" id="KW-1185">Reference proteome</keyword>
<feature type="region of interest" description="Disordered" evidence="9">
    <location>
        <begin position="272"/>
        <end position="304"/>
    </location>
</feature>
<evidence type="ECO:0008006" key="13">
    <source>
        <dbReference type="Google" id="ProtNLM"/>
    </source>
</evidence>
<dbReference type="PANTHER" id="PTHR45720">
    <property type="entry name" value="CHLORIDE CHANNEL PROTEIN 2"/>
    <property type="match status" value="1"/>
</dbReference>
<evidence type="ECO:0000256" key="3">
    <source>
        <dbReference type="ARBA" id="ARBA00022692"/>
    </source>
</evidence>
<feature type="region of interest" description="Disordered" evidence="9">
    <location>
        <begin position="1476"/>
        <end position="1528"/>
    </location>
</feature>
<dbReference type="Gene3D" id="3.10.580.10">
    <property type="entry name" value="CBS-domain"/>
    <property type="match status" value="2"/>
</dbReference>
<gene>
    <name evidence="11" type="ORF">Pmani_031994</name>
</gene>
<dbReference type="SUPFAM" id="SSF54631">
    <property type="entry name" value="CBS-domain pair"/>
    <property type="match status" value="1"/>
</dbReference>
<keyword evidence="4" id="KW-0677">Repeat</keyword>
<keyword evidence="3 10" id="KW-0812">Transmembrane</keyword>
<feature type="compositionally biased region" description="Acidic residues" evidence="9">
    <location>
        <begin position="1124"/>
        <end position="1134"/>
    </location>
</feature>
<accession>A0AAE1TU81</accession>
<evidence type="ECO:0000256" key="5">
    <source>
        <dbReference type="ARBA" id="ARBA00022989"/>
    </source>
</evidence>
<feature type="compositionally biased region" description="Pro residues" evidence="9">
    <location>
        <begin position="273"/>
        <end position="297"/>
    </location>
</feature>
<keyword evidence="7 10" id="KW-0472">Membrane</keyword>
<evidence type="ECO:0000256" key="10">
    <source>
        <dbReference type="SAM" id="Phobius"/>
    </source>
</evidence>
<feature type="region of interest" description="Disordered" evidence="9">
    <location>
        <begin position="437"/>
        <end position="456"/>
    </location>
</feature>
<dbReference type="InterPro" id="IPR050970">
    <property type="entry name" value="Cl_channel_volt-gated"/>
</dbReference>
<reference evidence="11" key="1">
    <citation type="submission" date="2023-11" db="EMBL/GenBank/DDBJ databases">
        <title>Genome assemblies of two species of porcelain crab, Petrolisthes cinctipes and Petrolisthes manimaculis (Anomura: Porcellanidae).</title>
        <authorList>
            <person name="Angst P."/>
        </authorList>
    </citation>
    <scope>NUCLEOTIDE SEQUENCE</scope>
    <source>
        <strain evidence="11">PB745_02</strain>
        <tissue evidence="11">Gill</tissue>
    </source>
</reference>
<evidence type="ECO:0000313" key="12">
    <source>
        <dbReference type="Proteomes" id="UP001292094"/>
    </source>
</evidence>
<feature type="compositionally biased region" description="Basic and acidic residues" evidence="9">
    <location>
        <begin position="1245"/>
        <end position="1257"/>
    </location>
</feature>
<feature type="transmembrane region" description="Helical" evidence="10">
    <location>
        <begin position="918"/>
        <end position="937"/>
    </location>
</feature>
<feature type="transmembrane region" description="Helical" evidence="10">
    <location>
        <begin position="717"/>
        <end position="740"/>
    </location>
</feature>
<feature type="transmembrane region" description="Helical" evidence="10">
    <location>
        <begin position="760"/>
        <end position="785"/>
    </location>
</feature>
<feature type="compositionally biased region" description="Basic residues" evidence="9">
    <location>
        <begin position="1258"/>
        <end position="1267"/>
    </location>
</feature>
<feature type="compositionally biased region" description="Basic and acidic residues" evidence="9">
    <location>
        <begin position="134"/>
        <end position="165"/>
    </location>
</feature>
<feature type="transmembrane region" description="Helical" evidence="10">
    <location>
        <begin position="576"/>
        <end position="598"/>
    </location>
</feature>
<feature type="transmembrane region" description="Helical" evidence="10">
    <location>
        <begin position="532"/>
        <end position="555"/>
    </location>
</feature>
<dbReference type="Pfam" id="PF00654">
    <property type="entry name" value="Voltage_CLC"/>
    <property type="match status" value="1"/>
</dbReference>
<protein>
    <recommendedName>
        <fullName evidence="13">Chloride channel protein</fullName>
    </recommendedName>
</protein>
<sequence length="1542" mass="172272">MNGKRRGGWRLWAWGTGKGRRYSLRDAQSEEDVCLYHHERQDPPRLTRGYTSHDHLLDQHPARPHTHAHNHTASQPNLDGRVWRCDSDEGQGVRGIQDGQVRLYQNNMEELKNIENLETKKNQKEITSLNNVYTKKDPQEERNMNEVEGDDKKDSSSDEDLKNGNEVKLATLATPEDSDSDLECGEKTVCDNKLGGAVQTIVERLRACGVGQGRGGDPEWPGGHDHFWTSQDLRQFLVTKAQLELGGPCPPCFPTPGLEIVELKPRPVDPTITLPPPSPSPVLPAAPVPMSPRPGPRPTGRSLRGRGRIATLGRHWRWPRGSVQLDQMVRRDMSPPPPRPRLWSLPAIIITTTEDITKSPSPPSHSASLAASMNYLTVPYSPPRARPTTGTTLEDTQSEPGHARQDSSSTEDLASGSRLDSIMELWGHTWLEEDGDGTRKPFAMGSPPPDHRPQSSTEYLEYEESFMYGRYSANLAEYARQEARRLREDDHHKDEVLFSKELQPYRGRVARTCISFIRPIWDHTFARLGEDWVFLFILGTLMATISFLIDDIVLICFGGRMFLQEYLGHFHWGLQLFSWVVIPTLLVIFSAAFCQWMAPSAAGSGIPEMKTILRGVVLKEYLTWKTLLAKMVSLAAVLGSGLPLGKEGPVMHMASIVATMLTKMLRYIKGSVENDARSTDLLAAACTMGVAVSYAAPIGGVLFSIEVTTVYFAVRNYWRGFFAAVVGAMFYRLMSVWFMGEQTIYPLYKVELNYDYPYDVIELLPFLCIGILCGFAGSLFVYLHRRYVMFMRHNKTLKTFLQKKRLLYPTVVTIAISIMTFPQCLGQFMAATLPSSKQILHLFSNVTWTVTSPDGIMSPEQENILSHWMPNLQGSFHLSLFIFQLVSVFQIAVASTLPVPSGMLIPLFKVGAAFGRQIGELMASLYPLGILPGFPIVPGAYAMVGAASFCAAITHTISISVIVFELTGQITYVIPIMIGVLISNCISSLLQPSIYDSMIRIKKLPYLPDIIATTSSDVYNIYVEDIMVRDVKCIWYGITYTDLKRILKENRKLKYLPLVDKPESMILLGSIQRIELVRMLVEQISPSKRRHEATRRHLEALRLKWEEEDAAGGPKQSKIRYEDEINDDDDDDEPATTPSLIHRFSRSLSRSFSRSRSQSRSRSVSRSRHGTPSSDSEDSSISPPGSPASTRSKQDSDSVTPPSSPAITQLKEMFPSKSPLARKPSRFSISRVENGTSRTGGESEGEGRSSDDSQERINKKKSKAKKKSLVEKDPVKELRRRATVKRSNSLDSLTFRASAQDGGDAPDSKKLSEFLSPKKGILKRRNSFSLGSTSTPTDVAPEAHYQTITVADTRLRAAFEKVRRMRMETASSMELKLSQISLFKSKKKDQVNKKPQLDLTEEERSVWEMMELAKEVDFTQCHIDPAPFQLVERTSLLRVHSMFSMLGINHAYVTAIGRLIGVLALKEVRMAIDGQYMGQGQSTTPQVSSPNTPTSPMRSSLSPGTSPQRLLPPAVSDPEAGMVSHRGSRTQLVNYANGIAHS</sequence>
<feature type="compositionally biased region" description="Polar residues" evidence="9">
    <location>
        <begin position="1478"/>
        <end position="1508"/>
    </location>
</feature>
<dbReference type="EMBL" id="JAWZYT010004075">
    <property type="protein sequence ID" value="KAK4295445.1"/>
    <property type="molecule type" value="Genomic_DNA"/>
</dbReference>
<dbReference type="InterPro" id="IPR014743">
    <property type="entry name" value="Cl-channel_core"/>
</dbReference>
<feature type="compositionally biased region" description="Polar residues" evidence="9">
    <location>
        <begin position="388"/>
        <end position="399"/>
    </location>
</feature>
<organism evidence="11 12">
    <name type="scientific">Petrolisthes manimaculis</name>
    <dbReference type="NCBI Taxonomy" id="1843537"/>
    <lineage>
        <taxon>Eukaryota</taxon>
        <taxon>Metazoa</taxon>
        <taxon>Ecdysozoa</taxon>
        <taxon>Arthropoda</taxon>
        <taxon>Crustacea</taxon>
        <taxon>Multicrustacea</taxon>
        <taxon>Malacostraca</taxon>
        <taxon>Eumalacostraca</taxon>
        <taxon>Eucarida</taxon>
        <taxon>Decapoda</taxon>
        <taxon>Pleocyemata</taxon>
        <taxon>Anomura</taxon>
        <taxon>Galatheoidea</taxon>
        <taxon>Porcellanidae</taxon>
        <taxon>Petrolisthes</taxon>
    </lineage>
</organism>
<evidence type="ECO:0000256" key="9">
    <source>
        <dbReference type="SAM" id="MobiDB-lite"/>
    </source>
</evidence>
<feature type="compositionally biased region" description="Basic residues" evidence="9">
    <location>
        <begin position="1157"/>
        <end position="1169"/>
    </location>
</feature>
<keyword evidence="8" id="KW-0868">Chloride</keyword>
<evidence type="ECO:0000256" key="6">
    <source>
        <dbReference type="ARBA" id="ARBA00023065"/>
    </source>
</evidence>
<feature type="region of interest" description="Disordered" evidence="9">
    <location>
        <begin position="1112"/>
        <end position="1275"/>
    </location>
</feature>
<feature type="transmembrane region" description="Helical" evidence="10">
    <location>
        <begin position="681"/>
        <end position="705"/>
    </location>
</feature>
<dbReference type="PRINTS" id="PR00762">
    <property type="entry name" value="CLCHANNEL"/>
</dbReference>
<keyword evidence="2" id="KW-0813">Transport</keyword>
<feature type="compositionally biased region" description="Polar residues" evidence="9">
    <location>
        <begin position="1197"/>
        <end position="1207"/>
    </location>
</feature>
<dbReference type="CDD" id="cd03683">
    <property type="entry name" value="ClC_1_like"/>
    <property type="match status" value="1"/>
</dbReference>
<dbReference type="InterPro" id="IPR001807">
    <property type="entry name" value="ClC"/>
</dbReference>